<evidence type="ECO:0000256" key="1">
    <source>
        <dbReference type="SAM" id="Phobius"/>
    </source>
</evidence>
<name>A0A1I2THF5_9SPHI</name>
<dbReference type="AlphaFoldDB" id="A0A1I2THF5"/>
<keyword evidence="1" id="KW-0472">Membrane</keyword>
<dbReference type="EMBL" id="FOPP01000001">
    <property type="protein sequence ID" value="SFG64263.1"/>
    <property type="molecule type" value="Genomic_DNA"/>
</dbReference>
<dbReference type="RefSeq" id="WP_090991887.1">
    <property type="nucleotide sequence ID" value="NZ_FOPP01000001.1"/>
</dbReference>
<dbReference type="OrthoDB" id="799545at2"/>
<keyword evidence="1" id="KW-1133">Transmembrane helix</keyword>
<reference evidence="2 3" key="1">
    <citation type="submission" date="2016-10" db="EMBL/GenBank/DDBJ databases">
        <authorList>
            <person name="de Groot N.N."/>
        </authorList>
    </citation>
    <scope>NUCLEOTIDE SEQUENCE [LARGE SCALE GENOMIC DNA]</scope>
    <source>
        <strain evidence="2 3">DSM 18684</strain>
    </source>
</reference>
<keyword evidence="3" id="KW-1185">Reference proteome</keyword>
<keyword evidence="1" id="KW-0812">Transmembrane</keyword>
<gene>
    <name evidence="2" type="ORF">SAMN04489864_101414</name>
</gene>
<dbReference type="Proteomes" id="UP000199666">
    <property type="component" value="Unassembled WGS sequence"/>
</dbReference>
<sequence length="71" mass="7695">MGQSEEREKSMESANSTSNYTLILWGVLIGMVGVYARFAFDSTALSIASWVVLFIGSVVACKGVFKILDAK</sequence>
<organism evidence="2 3">
    <name type="scientific">Pedobacter insulae</name>
    <dbReference type="NCBI Taxonomy" id="414048"/>
    <lineage>
        <taxon>Bacteria</taxon>
        <taxon>Pseudomonadati</taxon>
        <taxon>Bacteroidota</taxon>
        <taxon>Sphingobacteriia</taxon>
        <taxon>Sphingobacteriales</taxon>
        <taxon>Sphingobacteriaceae</taxon>
        <taxon>Pedobacter</taxon>
    </lineage>
</organism>
<evidence type="ECO:0000313" key="2">
    <source>
        <dbReference type="EMBL" id="SFG64263.1"/>
    </source>
</evidence>
<dbReference type="STRING" id="414048.SAMN04489864_101414"/>
<proteinExistence type="predicted"/>
<feature type="transmembrane region" description="Helical" evidence="1">
    <location>
        <begin position="44"/>
        <end position="65"/>
    </location>
</feature>
<protein>
    <submittedName>
        <fullName evidence="2">Uncharacterized protein</fullName>
    </submittedName>
</protein>
<evidence type="ECO:0000313" key="3">
    <source>
        <dbReference type="Proteomes" id="UP000199666"/>
    </source>
</evidence>
<accession>A0A1I2THF5</accession>
<feature type="transmembrane region" description="Helical" evidence="1">
    <location>
        <begin position="20"/>
        <end position="38"/>
    </location>
</feature>